<dbReference type="InterPro" id="IPR011990">
    <property type="entry name" value="TPR-like_helical_dom_sf"/>
</dbReference>
<dbReference type="InterPro" id="IPR036890">
    <property type="entry name" value="HATPase_C_sf"/>
</dbReference>
<dbReference type="GO" id="GO:0016020">
    <property type="term" value="C:membrane"/>
    <property type="evidence" value="ECO:0007669"/>
    <property type="project" value="InterPro"/>
</dbReference>
<evidence type="ECO:0000313" key="3">
    <source>
        <dbReference type="EMBL" id="RGX12339.1"/>
    </source>
</evidence>
<dbReference type="RefSeq" id="WP_117512234.1">
    <property type="nucleotide sequence ID" value="NZ_JAQCPI010000002.1"/>
</dbReference>
<dbReference type="Gene3D" id="3.30.565.10">
    <property type="entry name" value="Histidine kinase-like ATPase, C-terminal domain"/>
    <property type="match status" value="1"/>
</dbReference>
<dbReference type="Pfam" id="PF06580">
    <property type="entry name" value="His_kinase"/>
    <property type="match status" value="1"/>
</dbReference>
<dbReference type="InterPro" id="IPR010559">
    <property type="entry name" value="Sig_transdc_His_kin_internal"/>
</dbReference>
<keyword evidence="1" id="KW-0812">Transmembrane</keyword>
<feature type="transmembrane region" description="Helical" evidence="1">
    <location>
        <begin position="362"/>
        <end position="386"/>
    </location>
</feature>
<sequence length="580" mass="67200">MIRKRIYLTAAIFLLVVSFSAYYLYRVNRSARSRLEYANGLIEVNPRKALADVEQINRTFLSERNYMMCDLVKAGALIGMQEYLVPDSLLNIVSPYFKYKADSLHLTEIYYYRGEIARHSNFLLEAVEYFTLCTQYNNDVYDLRELNFYLNNFKGQVYHTKHMMKEEKEAKLAALSLAKELNNPSLIAEAYSELTHYYARTNDGDESIPLFKTASMKGYSGSLQARLLFLLSEKYADKHMPDSARIYALQIPHLYQDSVDYLLGKIHSDLQQIDSARFYLNRSSQSNNPFICLKAYRQLTDLNIRTGSLNGVSDCLERLTHYQAQIDSIAYNKDLAQIENMDKLRKTIRDSEVAEAEYYRYWVFYCWIIVIAFTVILILMSISIVLQKKKKNLQLKRQQSRLDALKMQIDPHFIFNNLSILLDLVETGDATAPIYIKCLSKVYRHIVANVDKNLSSVADELSSLEAYIFLLKIRFEDAIQVEIQVQDAIRERQIPPIVLQMLLENAIKHNQVSEEAPLFIRVYSDGDKLVVENNCKPLTPNSSTHHIGLRNIKERYQLTGAPAPEIYQDEHIYRVTLSTL</sequence>
<keyword evidence="1" id="KW-0472">Membrane</keyword>
<dbReference type="EMBL" id="QSBI01000003">
    <property type="protein sequence ID" value="RGX12339.1"/>
    <property type="molecule type" value="Genomic_DNA"/>
</dbReference>
<keyword evidence="1" id="KW-1133">Transmembrane helix</keyword>
<dbReference type="InterPro" id="IPR050640">
    <property type="entry name" value="Bact_2-comp_sensor_kinase"/>
</dbReference>
<dbReference type="SUPFAM" id="SSF48452">
    <property type="entry name" value="TPR-like"/>
    <property type="match status" value="1"/>
</dbReference>
<evidence type="ECO:0000259" key="2">
    <source>
        <dbReference type="Pfam" id="PF06580"/>
    </source>
</evidence>
<gene>
    <name evidence="3" type="ORF">DWV35_03225</name>
</gene>
<protein>
    <recommendedName>
        <fullName evidence="2">Signal transduction histidine kinase internal region domain-containing protein</fullName>
    </recommendedName>
</protein>
<dbReference type="PANTHER" id="PTHR34220:SF7">
    <property type="entry name" value="SENSOR HISTIDINE KINASE YPDA"/>
    <property type="match status" value="1"/>
</dbReference>
<comment type="caution">
    <text evidence="3">The sequence shown here is derived from an EMBL/GenBank/DDBJ whole genome shotgun (WGS) entry which is preliminary data.</text>
</comment>
<dbReference type="Gene3D" id="1.25.40.10">
    <property type="entry name" value="Tetratricopeptide repeat domain"/>
    <property type="match status" value="1"/>
</dbReference>
<organism evidence="3 4">
    <name type="scientific">Bacteroides ovatus</name>
    <dbReference type="NCBI Taxonomy" id="28116"/>
    <lineage>
        <taxon>Bacteria</taxon>
        <taxon>Pseudomonadati</taxon>
        <taxon>Bacteroidota</taxon>
        <taxon>Bacteroidia</taxon>
        <taxon>Bacteroidales</taxon>
        <taxon>Bacteroidaceae</taxon>
        <taxon>Bacteroides</taxon>
    </lineage>
</organism>
<proteinExistence type="predicted"/>
<dbReference type="PANTHER" id="PTHR34220">
    <property type="entry name" value="SENSOR HISTIDINE KINASE YPDA"/>
    <property type="match status" value="1"/>
</dbReference>
<accession>A0A413EWQ8</accession>
<evidence type="ECO:0000313" key="4">
    <source>
        <dbReference type="Proteomes" id="UP000286031"/>
    </source>
</evidence>
<name>A0A413EWQ8_BACOV</name>
<reference evidence="3 4" key="1">
    <citation type="submission" date="2018-08" db="EMBL/GenBank/DDBJ databases">
        <title>A genome reference for cultivated species of the human gut microbiota.</title>
        <authorList>
            <person name="Zou Y."/>
            <person name="Xue W."/>
            <person name="Luo G."/>
        </authorList>
    </citation>
    <scope>NUCLEOTIDE SEQUENCE [LARGE SCALE GENOMIC DNA]</scope>
    <source>
        <strain evidence="3 4">AF04-46</strain>
    </source>
</reference>
<dbReference type="GO" id="GO:0000155">
    <property type="term" value="F:phosphorelay sensor kinase activity"/>
    <property type="evidence" value="ECO:0007669"/>
    <property type="project" value="InterPro"/>
</dbReference>
<feature type="transmembrane region" description="Helical" evidence="1">
    <location>
        <begin position="7"/>
        <end position="25"/>
    </location>
</feature>
<dbReference type="AlphaFoldDB" id="A0A413EWQ8"/>
<evidence type="ECO:0000256" key="1">
    <source>
        <dbReference type="SAM" id="Phobius"/>
    </source>
</evidence>
<dbReference type="Proteomes" id="UP000286031">
    <property type="component" value="Unassembled WGS sequence"/>
</dbReference>
<feature type="domain" description="Signal transduction histidine kinase internal region" evidence="2">
    <location>
        <begin position="401"/>
        <end position="478"/>
    </location>
</feature>